<dbReference type="FunFam" id="3.90.550.10:FF:000003">
    <property type="entry name" value="2-C-methyl-D-erythritol 4-phosphate cytidylyltransferase"/>
    <property type="match status" value="1"/>
</dbReference>
<comment type="similarity">
    <text evidence="2">Belongs to the IspD/TarI cytidylyltransferase family. IspD subfamily.</text>
</comment>
<evidence type="ECO:0000256" key="2">
    <source>
        <dbReference type="ARBA" id="ARBA00009789"/>
    </source>
</evidence>
<organism evidence="7">
    <name type="scientific">freshwater metagenome</name>
    <dbReference type="NCBI Taxonomy" id="449393"/>
    <lineage>
        <taxon>unclassified sequences</taxon>
        <taxon>metagenomes</taxon>
        <taxon>ecological metagenomes</taxon>
    </lineage>
</organism>
<proteinExistence type="inferred from homology"/>
<evidence type="ECO:0000256" key="5">
    <source>
        <dbReference type="ARBA" id="ARBA00022695"/>
    </source>
</evidence>
<comment type="pathway">
    <text evidence="1">Isoprenoid biosynthesis; isopentenyl diphosphate biosynthesis via DXP pathway; isopentenyl diphosphate from 1-deoxy-D-xylulose 5-phosphate: step 2/6.</text>
</comment>
<dbReference type="GO" id="GO:0019288">
    <property type="term" value="P:isopentenyl diphosphate biosynthetic process, methylerythritol 4-phosphate pathway"/>
    <property type="evidence" value="ECO:0007669"/>
    <property type="project" value="UniProtKB-UniPathway"/>
</dbReference>
<evidence type="ECO:0000256" key="4">
    <source>
        <dbReference type="ARBA" id="ARBA00022679"/>
    </source>
</evidence>
<dbReference type="PANTHER" id="PTHR32125:SF4">
    <property type="entry name" value="2-C-METHYL-D-ERYTHRITOL 4-PHOSPHATE CYTIDYLYLTRANSFERASE, CHLOROPLASTIC"/>
    <property type="match status" value="1"/>
</dbReference>
<dbReference type="EMBL" id="CAFBLM010000009">
    <property type="protein sequence ID" value="CAB4863030.1"/>
    <property type="molecule type" value="Genomic_DNA"/>
</dbReference>
<name>A0A6J7CZS4_9ZZZZ</name>
<dbReference type="HAMAP" id="MF_00108">
    <property type="entry name" value="IspD"/>
    <property type="match status" value="1"/>
</dbReference>
<dbReference type="InterPro" id="IPR050088">
    <property type="entry name" value="IspD/TarI_cytidylyltransf_bact"/>
</dbReference>
<dbReference type="NCBIfam" id="TIGR00453">
    <property type="entry name" value="ispD"/>
    <property type="match status" value="1"/>
</dbReference>
<keyword evidence="5" id="KW-0548">Nucleotidyltransferase</keyword>
<dbReference type="GO" id="GO:0050518">
    <property type="term" value="F:2-C-methyl-D-erythritol 4-phosphate cytidylyltransferase activity"/>
    <property type="evidence" value="ECO:0007669"/>
    <property type="project" value="UniProtKB-EC"/>
</dbReference>
<dbReference type="InterPro" id="IPR034683">
    <property type="entry name" value="IspD/TarI"/>
</dbReference>
<dbReference type="PANTHER" id="PTHR32125">
    <property type="entry name" value="2-C-METHYL-D-ERYTHRITOL 4-PHOSPHATE CYTIDYLYLTRANSFERASE, CHLOROPLASTIC"/>
    <property type="match status" value="1"/>
</dbReference>
<dbReference type="InterPro" id="IPR001228">
    <property type="entry name" value="IspD"/>
</dbReference>
<keyword evidence="6" id="KW-0414">Isoprene biosynthesis</keyword>
<dbReference type="Pfam" id="PF01128">
    <property type="entry name" value="IspD"/>
    <property type="match status" value="1"/>
</dbReference>
<evidence type="ECO:0000313" key="7">
    <source>
        <dbReference type="EMBL" id="CAB4863030.1"/>
    </source>
</evidence>
<dbReference type="SUPFAM" id="SSF53448">
    <property type="entry name" value="Nucleotide-diphospho-sugar transferases"/>
    <property type="match status" value="1"/>
</dbReference>
<sequence>MIAAIITAAGSGLRLGPGDPKAQRMVRGLPLFVYSLRTLCANQLIDHIVVVVRSDAVDEVKDFIAHDPIAGPSSTEVNVVAGGATRQESVALGLASMDAGVDHVLVHDAARALVPAEVVEAVIARLMDGALAVVPVIEVTDTIRSQVDASLGVVVDRNSLRSVQTPQGFTREVLVRAHQSVGVAATDDASLVEALGVQVVGVNGSPEAFKITYPTDLIFAEALIDQQEAGSQ</sequence>
<dbReference type="CDD" id="cd02516">
    <property type="entry name" value="CDP-ME_synthetase"/>
    <property type="match status" value="1"/>
</dbReference>
<dbReference type="InterPro" id="IPR018294">
    <property type="entry name" value="ISPD_synthase_CS"/>
</dbReference>
<dbReference type="UniPathway" id="UPA00056">
    <property type="reaction ID" value="UER00093"/>
</dbReference>
<dbReference type="Gene3D" id="3.90.550.10">
    <property type="entry name" value="Spore Coat Polysaccharide Biosynthesis Protein SpsA, Chain A"/>
    <property type="match status" value="1"/>
</dbReference>
<dbReference type="EC" id="2.7.7.60" evidence="3"/>
<evidence type="ECO:0000256" key="6">
    <source>
        <dbReference type="ARBA" id="ARBA00023229"/>
    </source>
</evidence>
<keyword evidence="4" id="KW-0808">Transferase</keyword>
<dbReference type="AlphaFoldDB" id="A0A6J7CZS4"/>
<protein>
    <recommendedName>
        <fullName evidence="3">2-C-methyl-D-erythritol 4-phosphate cytidylyltransferase</fullName>
        <ecNumber evidence="3">2.7.7.60</ecNumber>
    </recommendedName>
</protein>
<dbReference type="PROSITE" id="PS01295">
    <property type="entry name" value="ISPD"/>
    <property type="match status" value="1"/>
</dbReference>
<evidence type="ECO:0000256" key="1">
    <source>
        <dbReference type="ARBA" id="ARBA00004787"/>
    </source>
</evidence>
<evidence type="ECO:0000256" key="3">
    <source>
        <dbReference type="ARBA" id="ARBA00012526"/>
    </source>
</evidence>
<accession>A0A6J7CZS4</accession>
<gene>
    <name evidence="7" type="ORF">UFOPK3401_00354</name>
</gene>
<reference evidence="7" key="1">
    <citation type="submission" date="2020-05" db="EMBL/GenBank/DDBJ databases">
        <authorList>
            <person name="Chiriac C."/>
            <person name="Salcher M."/>
            <person name="Ghai R."/>
            <person name="Kavagutti S V."/>
        </authorList>
    </citation>
    <scope>NUCLEOTIDE SEQUENCE</scope>
</reference>
<dbReference type="InterPro" id="IPR029044">
    <property type="entry name" value="Nucleotide-diphossugar_trans"/>
</dbReference>